<dbReference type="HOGENOM" id="CLU_112878_0_0_14"/>
<evidence type="ECO:0000256" key="1">
    <source>
        <dbReference type="SAM" id="MobiDB-lite"/>
    </source>
</evidence>
<keyword evidence="3" id="KW-1185">Reference proteome</keyword>
<dbReference type="Proteomes" id="UP000009005">
    <property type="component" value="Chromosome"/>
</dbReference>
<sequence>MDEMAEIVRQQSVGQEVIVGCFETTGSQKPLWTQSLYVCINLSADKPEAFWFHYNWKSPVSQRVKQITSINKKRAGFSTLHFSGGSIDIMNRLRPWAGSSFNPSQNCQITKQGDNYELTCGNKQPPSNKSFSQTIKSSDFHRPTTLSLS</sequence>
<feature type="compositionally biased region" description="Polar residues" evidence="1">
    <location>
        <begin position="123"/>
        <end position="137"/>
    </location>
</feature>
<gene>
    <name evidence="2" type="ordered locus">WEN_02515</name>
</gene>
<dbReference type="AlphaFoldDB" id="I6Z6T5"/>
<evidence type="ECO:0000313" key="2">
    <source>
        <dbReference type="EMBL" id="AFN65288.1"/>
    </source>
</evidence>
<organism evidence="2 3">
    <name type="scientific">Mycoplasma wenyonii (strain Massachusetts)</name>
    <name type="common">Eperythrozoon wenyonii</name>
    <dbReference type="NCBI Taxonomy" id="1197325"/>
    <lineage>
        <taxon>Bacteria</taxon>
        <taxon>Bacillati</taxon>
        <taxon>Mycoplasmatota</taxon>
        <taxon>Mollicutes</taxon>
        <taxon>Mycoplasmataceae</taxon>
        <taxon>Mycoplasma</taxon>
    </lineage>
</organism>
<evidence type="ECO:0000313" key="3">
    <source>
        <dbReference type="Proteomes" id="UP000009005"/>
    </source>
</evidence>
<accession>I6Z6T5</accession>
<feature type="region of interest" description="Disordered" evidence="1">
    <location>
        <begin position="123"/>
        <end position="149"/>
    </location>
</feature>
<name>I6Z6T5_MYCWM</name>
<dbReference type="KEGG" id="mwe:WEN_02515"/>
<proteinExistence type="predicted"/>
<dbReference type="EMBL" id="CP003703">
    <property type="protein sequence ID" value="AFN65288.1"/>
    <property type="molecule type" value="Genomic_DNA"/>
</dbReference>
<dbReference type="PATRIC" id="fig|1197325.3.peg.543"/>
<protein>
    <submittedName>
        <fullName evidence="2">Uncharacterized protein</fullName>
    </submittedName>
</protein>
<reference evidence="2 3" key="1">
    <citation type="journal article" date="2012" name="J. Bacteriol.">
        <title>Complete genome sequence of Mycoplasma wenyonii strain Massachusetts.</title>
        <authorList>
            <person name="Dos Santos A.P."/>
            <person name="Guimaraes A.M."/>
            <person name="do Nascimento N.C."/>
            <person name="Sanmiguel P.J."/>
            <person name="Messick J.B."/>
        </authorList>
    </citation>
    <scope>NUCLEOTIDE SEQUENCE [LARGE SCALE GENOMIC DNA]</scope>
    <source>
        <strain evidence="2 3">Massachusetts</strain>
    </source>
</reference>